<dbReference type="Gene3D" id="3.40.50.1010">
    <property type="entry name" value="5'-nuclease"/>
    <property type="match status" value="1"/>
</dbReference>
<proteinExistence type="inferred from homology"/>
<keyword evidence="4 5" id="KW-0378">Hydrolase</keyword>
<keyword evidence="5" id="KW-0460">Magnesium</keyword>
<dbReference type="Proteomes" id="UP000177515">
    <property type="component" value="Chromosome 2"/>
</dbReference>
<keyword evidence="3 5" id="KW-0479">Metal-binding</keyword>
<feature type="domain" description="PIN" evidence="6">
    <location>
        <begin position="18"/>
        <end position="123"/>
    </location>
</feature>
<dbReference type="PANTHER" id="PTHR38826:SF5">
    <property type="entry name" value="RIBONUCLEASE VAPC13"/>
    <property type="match status" value="1"/>
</dbReference>
<keyword evidence="1 5" id="KW-1277">Toxin-antitoxin system</keyword>
<evidence type="ECO:0000256" key="2">
    <source>
        <dbReference type="ARBA" id="ARBA00022722"/>
    </source>
</evidence>
<keyword evidence="5" id="KW-0800">Toxin</keyword>
<evidence type="ECO:0000256" key="4">
    <source>
        <dbReference type="ARBA" id="ARBA00022801"/>
    </source>
</evidence>
<dbReference type="PANTHER" id="PTHR38826">
    <property type="entry name" value="RIBONUCLEASE VAPC13"/>
    <property type="match status" value="1"/>
</dbReference>
<dbReference type="InterPro" id="IPR052106">
    <property type="entry name" value="PINc/VapC_TA"/>
</dbReference>
<feature type="binding site" evidence="5">
    <location>
        <position position="20"/>
    </location>
    <ligand>
        <name>Mg(2+)</name>
        <dbReference type="ChEBI" id="CHEBI:18420"/>
    </ligand>
</feature>
<organism evidence="7 8">
    <name type="scientific">Cupriavidus malaysiensis</name>
    <dbReference type="NCBI Taxonomy" id="367825"/>
    <lineage>
        <taxon>Bacteria</taxon>
        <taxon>Pseudomonadati</taxon>
        <taxon>Pseudomonadota</taxon>
        <taxon>Betaproteobacteria</taxon>
        <taxon>Burkholderiales</taxon>
        <taxon>Burkholderiaceae</taxon>
        <taxon>Cupriavidus</taxon>
    </lineage>
</organism>
<dbReference type="SUPFAM" id="SSF88723">
    <property type="entry name" value="PIN domain-like"/>
    <property type="match status" value="1"/>
</dbReference>
<reference evidence="7 8" key="1">
    <citation type="submission" date="2016-10" db="EMBL/GenBank/DDBJ databases">
        <title>Complete genome sequences of three Cupriavidus strains isolated from various Malaysian environments.</title>
        <authorList>
            <person name="Abdullah A.A.-A."/>
            <person name="Shafie N.A.H."/>
            <person name="Lau N.S."/>
        </authorList>
    </citation>
    <scope>NUCLEOTIDE SEQUENCE [LARGE SCALE GENOMIC DNA]</scope>
    <source>
        <strain evidence="7 8">USMAA1020</strain>
    </source>
</reference>
<feature type="binding site" evidence="5">
    <location>
        <position position="108"/>
    </location>
    <ligand>
        <name>Mg(2+)</name>
        <dbReference type="ChEBI" id="CHEBI:18420"/>
    </ligand>
</feature>
<dbReference type="InterPro" id="IPR002716">
    <property type="entry name" value="PIN_dom"/>
</dbReference>
<dbReference type="EMBL" id="CP017755">
    <property type="protein sequence ID" value="AOZ08750.1"/>
    <property type="molecule type" value="Genomic_DNA"/>
</dbReference>
<evidence type="ECO:0000256" key="1">
    <source>
        <dbReference type="ARBA" id="ARBA00022649"/>
    </source>
</evidence>
<keyword evidence="8" id="KW-1185">Reference proteome</keyword>
<accession>A0ABM6FAK0</accession>
<dbReference type="InterPro" id="IPR029060">
    <property type="entry name" value="PIN-like_dom_sf"/>
</dbReference>
<evidence type="ECO:0000313" key="7">
    <source>
        <dbReference type="EMBL" id="AOZ08750.1"/>
    </source>
</evidence>
<keyword evidence="2 5" id="KW-0540">Nuclease</keyword>
<evidence type="ECO:0000259" key="6">
    <source>
        <dbReference type="Pfam" id="PF01850"/>
    </source>
</evidence>
<protein>
    <recommendedName>
        <fullName evidence="5">Ribonuclease VapC</fullName>
        <shortName evidence="5">RNase VapC</shortName>
        <ecNumber evidence="5">3.1.-.-</ecNumber>
    </recommendedName>
    <alternativeName>
        <fullName evidence="5">Toxin VapC</fullName>
    </alternativeName>
</protein>
<dbReference type="Pfam" id="PF01850">
    <property type="entry name" value="PIN"/>
    <property type="match status" value="1"/>
</dbReference>
<comment type="function">
    <text evidence="5">Toxic component of a toxin-antitoxin (TA) system. An RNase.</text>
</comment>
<evidence type="ECO:0000256" key="3">
    <source>
        <dbReference type="ARBA" id="ARBA00022723"/>
    </source>
</evidence>
<dbReference type="RefSeq" id="WP_071071425.1">
    <property type="nucleotide sequence ID" value="NZ_CP017755.1"/>
</dbReference>
<evidence type="ECO:0000256" key="5">
    <source>
        <dbReference type="HAMAP-Rule" id="MF_00265"/>
    </source>
</evidence>
<comment type="similarity">
    <text evidence="5">Belongs to the PINc/VapC protein family.</text>
</comment>
<dbReference type="CDD" id="cd18692">
    <property type="entry name" value="PIN_VapC-like"/>
    <property type="match status" value="1"/>
</dbReference>
<dbReference type="EC" id="3.1.-.-" evidence="5"/>
<sequence>MGGIESSRAAGRGKAEGFLDSNVLLYLLSADAAKADRAEALLRSRPVISVQVLNEVTHVCVRKLGMRWDEVDEFLTLVKSLCRIAPLTVDMHDLARRLAARYGLAFYDACIVACASLEGCETLYSEAMHHGLAVEGGPVLANPFP</sequence>
<name>A0ABM6FAK0_9BURK</name>
<comment type="cofactor">
    <cofactor evidence="5">
        <name>Mg(2+)</name>
        <dbReference type="ChEBI" id="CHEBI:18420"/>
    </cofactor>
</comment>
<dbReference type="HAMAP" id="MF_00265">
    <property type="entry name" value="VapC_Nob1"/>
    <property type="match status" value="1"/>
</dbReference>
<evidence type="ECO:0000313" key="8">
    <source>
        <dbReference type="Proteomes" id="UP000177515"/>
    </source>
</evidence>
<gene>
    <name evidence="5" type="primary">vapC</name>
    <name evidence="7" type="ORF">BKK80_22850</name>
</gene>
<dbReference type="InterPro" id="IPR022907">
    <property type="entry name" value="VapC_family"/>
</dbReference>